<dbReference type="InterPro" id="IPR000073">
    <property type="entry name" value="AB_hydrolase_1"/>
</dbReference>
<comment type="caution">
    <text evidence="3">The sequence shown here is derived from an EMBL/GenBank/DDBJ whole genome shotgun (WGS) entry which is preliminary data.</text>
</comment>
<dbReference type="AlphaFoldDB" id="A0A917MTS1"/>
<dbReference type="PRINTS" id="PR00412">
    <property type="entry name" value="EPOXHYDRLASE"/>
</dbReference>
<sequence length="301" mass="34702">MKNKTTYHFIDINGVNIFYREAGAKNAPTLVLLHGYPASSHMFRNLINELSDKYHLIAPDYPGYGRSEQPPIADFAYTFDNFANIIEALLEKLNISKYSLYLMDYGAPVGWRVAAKHPENIETLIVQNGCAYEEGLETFWDPFKAYWKDHNDKEAEKTLSTFHSPDGLKWQYTHGVPDPLVVSPDNWEIDLRHLERPENGQIQLDLFYDYGTNPPKYPEWQQYFRTYNPEMLIVYGKNDYIFPVSGAEAYKKDIKNLEYHLFDAGHFALESHGDEIAAVIKDFLDRKVTAKRSKPVSSAAN</sequence>
<protein>
    <submittedName>
        <fullName evidence="3">Alpha/beta hydrolase</fullName>
    </submittedName>
</protein>
<dbReference type="PRINTS" id="PR00111">
    <property type="entry name" value="ABHYDROLASE"/>
</dbReference>
<reference evidence="3" key="2">
    <citation type="submission" date="2020-09" db="EMBL/GenBank/DDBJ databases">
        <authorList>
            <person name="Sun Q."/>
            <person name="Zhou Y."/>
        </authorList>
    </citation>
    <scope>NUCLEOTIDE SEQUENCE</scope>
    <source>
        <strain evidence="3">CGMCC 1.15290</strain>
    </source>
</reference>
<dbReference type="RefSeq" id="WP_188951323.1">
    <property type="nucleotide sequence ID" value="NZ_BMIB01000002.1"/>
</dbReference>
<dbReference type="GO" id="GO:0004301">
    <property type="term" value="F:epoxide hydrolase activity"/>
    <property type="evidence" value="ECO:0007669"/>
    <property type="project" value="TreeGrafter"/>
</dbReference>
<evidence type="ECO:0000313" key="3">
    <source>
        <dbReference type="EMBL" id="GGH63329.1"/>
    </source>
</evidence>
<dbReference type="SUPFAM" id="SSF53474">
    <property type="entry name" value="alpha/beta-Hydrolases"/>
    <property type="match status" value="1"/>
</dbReference>
<keyword evidence="1 3" id="KW-0378">Hydrolase</keyword>
<dbReference type="InterPro" id="IPR029058">
    <property type="entry name" value="AB_hydrolase_fold"/>
</dbReference>
<evidence type="ECO:0000256" key="1">
    <source>
        <dbReference type="ARBA" id="ARBA00022801"/>
    </source>
</evidence>
<organism evidence="3 4">
    <name type="scientific">Filimonas zeae</name>
    <dbReference type="NCBI Taxonomy" id="1737353"/>
    <lineage>
        <taxon>Bacteria</taxon>
        <taxon>Pseudomonadati</taxon>
        <taxon>Bacteroidota</taxon>
        <taxon>Chitinophagia</taxon>
        <taxon>Chitinophagales</taxon>
        <taxon>Chitinophagaceae</taxon>
        <taxon>Filimonas</taxon>
    </lineage>
</organism>
<name>A0A917MTS1_9BACT</name>
<dbReference type="EMBL" id="BMIB01000002">
    <property type="protein sequence ID" value="GGH63329.1"/>
    <property type="molecule type" value="Genomic_DNA"/>
</dbReference>
<accession>A0A917MTS1</accession>
<dbReference type="PANTHER" id="PTHR42977:SF3">
    <property type="entry name" value="AB HYDROLASE-1 DOMAIN-CONTAINING PROTEIN"/>
    <property type="match status" value="1"/>
</dbReference>
<dbReference type="PANTHER" id="PTHR42977">
    <property type="entry name" value="HYDROLASE-RELATED"/>
    <property type="match status" value="1"/>
</dbReference>
<dbReference type="InterPro" id="IPR051340">
    <property type="entry name" value="Haloalkane_dehalogenase"/>
</dbReference>
<keyword evidence="4" id="KW-1185">Reference proteome</keyword>
<dbReference type="FunFam" id="3.40.50.1820:FF:000173">
    <property type="entry name" value="Alpha/beta hydrolase"/>
    <property type="match status" value="1"/>
</dbReference>
<proteinExistence type="predicted"/>
<gene>
    <name evidence="3" type="ORF">GCM10011379_14090</name>
</gene>
<dbReference type="InterPro" id="IPR000639">
    <property type="entry name" value="Epox_hydrolase-like"/>
</dbReference>
<dbReference type="Proteomes" id="UP000627292">
    <property type="component" value="Unassembled WGS sequence"/>
</dbReference>
<evidence type="ECO:0000313" key="4">
    <source>
        <dbReference type="Proteomes" id="UP000627292"/>
    </source>
</evidence>
<dbReference type="Pfam" id="PF00561">
    <property type="entry name" value="Abhydrolase_1"/>
    <property type="match status" value="1"/>
</dbReference>
<feature type="domain" description="AB hydrolase-1" evidence="2">
    <location>
        <begin position="28"/>
        <end position="272"/>
    </location>
</feature>
<reference evidence="3" key="1">
    <citation type="journal article" date="2014" name="Int. J. Syst. Evol. Microbiol.">
        <title>Complete genome sequence of Corynebacterium casei LMG S-19264T (=DSM 44701T), isolated from a smear-ripened cheese.</title>
        <authorList>
            <consortium name="US DOE Joint Genome Institute (JGI-PGF)"/>
            <person name="Walter F."/>
            <person name="Albersmeier A."/>
            <person name="Kalinowski J."/>
            <person name="Ruckert C."/>
        </authorList>
    </citation>
    <scope>NUCLEOTIDE SEQUENCE</scope>
    <source>
        <strain evidence="3">CGMCC 1.15290</strain>
    </source>
</reference>
<evidence type="ECO:0000259" key="2">
    <source>
        <dbReference type="Pfam" id="PF00561"/>
    </source>
</evidence>
<dbReference type="Gene3D" id="3.40.50.1820">
    <property type="entry name" value="alpha/beta hydrolase"/>
    <property type="match status" value="1"/>
</dbReference>